<comment type="caution">
    <text evidence="1">The sequence shown here is derived from an EMBL/GenBank/DDBJ whole genome shotgun (WGS) entry which is preliminary data.</text>
</comment>
<dbReference type="EMBL" id="JACICF010000001">
    <property type="protein sequence ID" value="MBB3764196.1"/>
    <property type="molecule type" value="Genomic_DNA"/>
</dbReference>
<gene>
    <name evidence="1" type="ORF">FHS50_001219</name>
</gene>
<name>A0A839YYY1_9SPHN</name>
<evidence type="ECO:0000313" key="2">
    <source>
        <dbReference type="Proteomes" id="UP000578569"/>
    </source>
</evidence>
<dbReference type="AlphaFoldDB" id="A0A839YYY1"/>
<protein>
    <recommendedName>
        <fullName evidence="3">Lipoprotein</fullName>
    </recommendedName>
</protein>
<dbReference type="PROSITE" id="PS51257">
    <property type="entry name" value="PROKAR_LIPOPROTEIN"/>
    <property type="match status" value="1"/>
</dbReference>
<evidence type="ECO:0008006" key="3">
    <source>
        <dbReference type="Google" id="ProtNLM"/>
    </source>
</evidence>
<reference evidence="1 2" key="1">
    <citation type="submission" date="2020-08" db="EMBL/GenBank/DDBJ databases">
        <title>Genomic Encyclopedia of Type Strains, Phase IV (KMG-IV): sequencing the most valuable type-strain genomes for metagenomic binning, comparative biology and taxonomic classification.</title>
        <authorList>
            <person name="Goeker M."/>
        </authorList>
    </citation>
    <scope>NUCLEOTIDE SEQUENCE [LARGE SCALE GENOMIC DNA]</scope>
    <source>
        <strain evidence="1 2">DSM 24194</strain>
    </source>
</reference>
<dbReference type="RefSeq" id="WP_183933477.1">
    <property type="nucleotide sequence ID" value="NZ_JACICF010000001.1"/>
</dbReference>
<evidence type="ECO:0000313" key="1">
    <source>
        <dbReference type="EMBL" id="MBB3764196.1"/>
    </source>
</evidence>
<organism evidence="1 2">
    <name type="scientific">Sphingomicrobium lutaoense</name>
    <dbReference type="NCBI Taxonomy" id="515949"/>
    <lineage>
        <taxon>Bacteria</taxon>
        <taxon>Pseudomonadati</taxon>
        <taxon>Pseudomonadota</taxon>
        <taxon>Alphaproteobacteria</taxon>
        <taxon>Sphingomonadales</taxon>
        <taxon>Sphingomonadaceae</taxon>
        <taxon>Sphingomicrobium</taxon>
    </lineage>
</organism>
<dbReference type="Proteomes" id="UP000578569">
    <property type="component" value="Unassembled WGS sequence"/>
</dbReference>
<sequence>MRLWPLLGACALAGCGAAEEAVIDGSSDEAFVASAAAARSELSLEERLIFDKAIQTVGSRRHGADDVDALRRTTFDGMTGAQVVADARARGLGD</sequence>
<proteinExistence type="predicted"/>
<keyword evidence="2" id="KW-1185">Reference proteome</keyword>
<accession>A0A839YYY1</accession>